<dbReference type="STRING" id="874156.GCA_001021555_01287"/>
<dbReference type="AlphaFoldDB" id="A0A0H0XQ98"/>
<dbReference type="Gene3D" id="2.70.98.70">
    <property type="match status" value="1"/>
</dbReference>
<dbReference type="PANTHER" id="PTHR38045:SF1">
    <property type="entry name" value="HEPARINASE II_III-LIKE PROTEIN"/>
    <property type="match status" value="1"/>
</dbReference>
<dbReference type="InterPro" id="IPR008929">
    <property type="entry name" value="Chondroitin_lyas"/>
</dbReference>
<accession>A0A0H0XQ98</accession>
<keyword evidence="1" id="KW-0732">Signal</keyword>
<protein>
    <recommendedName>
        <fullName evidence="4">Alginate lyase domain-containing protein</fullName>
    </recommendedName>
</protein>
<dbReference type="EMBL" id="LBHU01000001">
    <property type="protein sequence ID" value="KLI64117.1"/>
    <property type="molecule type" value="Genomic_DNA"/>
</dbReference>
<dbReference type="SUPFAM" id="SSF48230">
    <property type="entry name" value="Chondroitin AC/alginate lyase"/>
    <property type="match status" value="1"/>
</dbReference>
<name>A0A0H0XQ98_9SPHN</name>
<sequence>MTQLRRAGFLVSAAMLAVSLTTPALAQADAPNLFFDESDHAAIEARSTALPWLQQARTEILQRADQYMATPLDPYPLVGPQNDTGTAGRALQNRLGALGFAAYLTGEERYAQKGRDMLLAVVRQTEPDNHDHWRGHLQQADAAHALAMGYDWMFDVMTPAERAEVRAELVAIGTVLYESDTPWGAPAPGVASCNHNSVHFGALGLVALALGDKPEWLAASTDRIRLYFEHFSDDTGYATEGHHYVGYGMGGAVPFAMALARHGGPDLLAEAEEHHALGLVGDQMLWKLLPFEGRMLALNDNFERPGEVAALAATLRAGRGDQLWAFLESLEQSGSVDELGGYFGITYTSPFLFLWGDEAVVPVDPVTANLPLGHHFQSGRVMLRSSWEGEDAAHASFTSGYDFHRGHDHQDENSVTFYANGEGFLIDPQYWLETSDAHTTLTVEGAEQIKGGDGRIVQYREDTRGAMVRGQAEEAYDFEAAFIGQADRKMYFVRSPRPYMVFRDDLRTENGGDTPFSSRYITYPGNRIEQHGDAVIIHGERHGGKALLAAFSGTQPIAIAEDDLSETVLRRRGTQFRYDDYMRRLTANFIDESPELISFVIPFSGDDVPQIRIVPGEEHHSFEARITFADGSEDRLLLAEDDIVLR</sequence>
<comment type="caution">
    <text evidence="2">The sequence shown here is derived from an EMBL/GenBank/DDBJ whole genome shotgun (WGS) entry which is preliminary data.</text>
</comment>
<dbReference type="RefSeq" id="WP_047091977.1">
    <property type="nucleotide sequence ID" value="NZ_LBHU01000001.1"/>
</dbReference>
<keyword evidence="3" id="KW-1185">Reference proteome</keyword>
<feature type="signal peptide" evidence="1">
    <location>
        <begin position="1"/>
        <end position="26"/>
    </location>
</feature>
<reference evidence="2 3" key="1">
    <citation type="submission" date="2015-04" db="EMBL/GenBank/DDBJ databases">
        <title>The draft genome sequence of Erythrobacter marinus HWDM-33.</title>
        <authorList>
            <person name="Zhuang L."/>
            <person name="Liu Y."/>
            <person name="Shao Z."/>
        </authorList>
    </citation>
    <scope>NUCLEOTIDE SEQUENCE [LARGE SCALE GENOMIC DNA]</scope>
    <source>
        <strain evidence="2 3">HWDM-33</strain>
    </source>
</reference>
<dbReference type="PANTHER" id="PTHR38045">
    <property type="entry name" value="CHROMOSOME 1, WHOLE GENOME SHOTGUN SEQUENCE"/>
    <property type="match status" value="1"/>
</dbReference>
<proteinExistence type="predicted"/>
<feature type="chain" id="PRO_5002589502" description="Alginate lyase domain-containing protein" evidence="1">
    <location>
        <begin position="27"/>
        <end position="646"/>
    </location>
</feature>
<dbReference type="Proteomes" id="UP000053455">
    <property type="component" value="Unassembled WGS sequence"/>
</dbReference>
<gene>
    <name evidence="2" type="ORF">AAV99_00020</name>
</gene>
<dbReference type="PATRIC" id="fig|874156.12.peg.4"/>
<evidence type="ECO:0000313" key="2">
    <source>
        <dbReference type="EMBL" id="KLI64117.1"/>
    </source>
</evidence>
<dbReference type="Gene3D" id="1.50.10.100">
    <property type="entry name" value="Chondroitin AC/alginate lyase"/>
    <property type="match status" value="1"/>
</dbReference>
<evidence type="ECO:0000313" key="3">
    <source>
        <dbReference type="Proteomes" id="UP000053455"/>
    </source>
</evidence>
<organism evidence="2 3">
    <name type="scientific">Aurantiacibacter marinus</name>
    <dbReference type="NCBI Taxonomy" id="874156"/>
    <lineage>
        <taxon>Bacteria</taxon>
        <taxon>Pseudomonadati</taxon>
        <taxon>Pseudomonadota</taxon>
        <taxon>Alphaproteobacteria</taxon>
        <taxon>Sphingomonadales</taxon>
        <taxon>Erythrobacteraceae</taxon>
        <taxon>Aurantiacibacter</taxon>
    </lineage>
</organism>
<evidence type="ECO:0008006" key="4">
    <source>
        <dbReference type="Google" id="ProtNLM"/>
    </source>
</evidence>
<evidence type="ECO:0000256" key="1">
    <source>
        <dbReference type="SAM" id="SignalP"/>
    </source>
</evidence>